<dbReference type="AlphaFoldDB" id="A0A1N7PUS6"/>
<proteinExistence type="predicted"/>
<dbReference type="EMBL" id="FTOA01000008">
    <property type="protein sequence ID" value="SIT14300.1"/>
    <property type="molecule type" value="Genomic_DNA"/>
</dbReference>
<dbReference type="RefSeq" id="WP_076401805.1">
    <property type="nucleotide sequence ID" value="NZ_FTOA01000008.1"/>
</dbReference>
<reference evidence="1 2" key="1">
    <citation type="submission" date="2017-01" db="EMBL/GenBank/DDBJ databases">
        <authorList>
            <person name="Mah S.A."/>
            <person name="Swanson W.J."/>
            <person name="Moy G.W."/>
            <person name="Vacquier V.D."/>
        </authorList>
    </citation>
    <scope>NUCLEOTIDE SEQUENCE [LARGE SCALE GENOMIC DNA]</scope>
    <source>
        <strain evidence="1 2">DSM 11589</strain>
    </source>
</reference>
<dbReference type="Proteomes" id="UP000185678">
    <property type="component" value="Unassembled WGS sequence"/>
</dbReference>
<keyword evidence="2" id="KW-1185">Reference proteome</keyword>
<protein>
    <submittedName>
        <fullName evidence="1">Uncharacterized protein</fullName>
    </submittedName>
</protein>
<evidence type="ECO:0000313" key="2">
    <source>
        <dbReference type="Proteomes" id="UP000185678"/>
    </source>
</evidence>
<gene>
    <name evidence="1" type="ORF">SAMN05421779_10868</name>
</gene>
<organism evidence="1 2">
    <name type="scientific">Insolitispirillum peregrinum</name>
    <dbReference type="NCBI Taxonomy" id="80876"/>
    <lineage>
        <taxon>Bacteria</taxon>
        <taxon>Pseudomonadati</taxon>
        <taxon>Pseudomonadota</taxon>
        <taxon>Alphaproteobacteria</taxon>
        <taxon>Rhodospirillales</taxon>
        <taxon>Novispirillaceae</taxon>
        <taxon>Insolitispirillum</taxon>
    </lineage>
</organism>
<accession>A0A1N7PUS6</accession>
<dbReference type="OrthoDB" id="7481654at2"/>
<sequence length="283" mass="31973">MLDDDLRHRARRLMAGDFRTGDLDRLFLGQRDRAWGRAAFREIGDFVAHRDTREKGLVTQVGKDVFTSVDVWSLKMRGREPSWADIARAAEANLWLASDEQIRSGCGCQRGAAKKRMRSALEKIDRQEAPTGPEIKALDFLGNRFIWKPAFTSGQLFGEFKEVLTRNNIVTKTDIATLNEAEAFVTLYALSVMHGSTIALDDTNKARLYAGFANRDGILETKVEILFSELSKPLMAPVCLFLTDLRAEGHCDPDLVASADTALFNSWNFPIDIDRDNRLYRIR</sequence>
<dbReference type="STRING" id="80876.SAMN05421779_10868"/>
<name>A0A1N7PUS6_9PROT</name>
<evidence type="ECO:0000313" key="1">
    <source>
        <dbReference type="EMBL" id="SIT14300.1"/>
    </source>
</evidence>